<name>A0A263D480_9PSEU</name>
<sequence>MAARRGFDGAWNGPLIRVILSVLLLGAIGRALTASGIGASFGPAIAYSLVSLLLILLTAATTVYANGGCAPHVSEPDATILMPGSS</sequence>
<feature type="transmembrane region" description="Helical" evidence="1">
    <location>
        <begin position="15"/>
        <end position="32"/>
    </location>
</feature>
<dbReference type="InParanoid" id="A0A263D480"/>
<comment type="caution">
    <text evidence="2">The sequence shown here is derived from an EMBL/GenBank/DDBJ whole genome shotgun (WGS) entry which is preliminary data.</text>
</comment>
<keyword evidence="3" id="KW-1185">Reference proteome</keyword>
<dbReference type="AlphaFoldDB" id="A0A263D480"/>
<organism evidence="2 3">
    <name type="scientific">Amycolatopsis antarctica</name>
    <dbReference type="NCBI Taxonomy" id="1854586"/>
    <lineage>
        <taxon>Bacteria</taxon>
        <taxon>Bacillati</taxon>
        <taxon>Actinomycetota</taxon>
        <taxon>Actinomycetes</taxon>
        <taxon>Pseudonocardiales</taxon>
        <taxon>Pseudonocardiaceae</taxon>
        <taxon>Amycolatopsis</taxon>
    </lineage>
</organism>
<dbReference type="Proteomes" id="UP000242444">
    <property type="component" value="Unassembled WGS sequence"/>
</dbReference>
<proteinExistence type="predicted"/>
<keyword evidence="1" id="KW-1133">Transmembrane helix</keyword>
<accession>A0A263D480</accession>
<protein>
    <submittedName>
        <fullName evidence="2">Uncharacterized protein</fullName>
    </submittedName>
</protein>
<keyword evidence="1" id="KW-0472">Membrane</keyword>
<evidence type="ECO:0000313" key="3">
    <source>
        <dbReference type="Proteomes" id="UP000242444"/>
    </source>
</evidence>
<reference evidence="2 3" key="1">
    <citation type="submission" date="2017-07" db="EMBL/GenBank/DDBJ databases">
        <title>Amycolatopsis antarcticus sp. nov., isolated from the surface of an Antarcticus brown macroalga.</title>
        <authorList>
            <person name="Wang J."/>
            <person name="Leiva S."/>
            <person name="Huang J."/>
            <person name="Huang Y."/>
        </authorList>
    </citation>
    <scope>NUCLEOTIDE SEQUENCE [LARGE SCALE GENOMIC DNA]</scope>
    <source>
        <strain evidence="2 3">AU-G6</strain>
    </source>
</reference>
<gene>
    <name evidence="2" type="ORF">CFN78_10580</name>
</gene>
<evidence type="ECO:0000256" key="1">
    <source>
        <dbReference type="SAM" id="Phobius"/>
    </source>
</evidence>
<feature type="transmembrane region" description="Helical" evidence="1">
    <location>
        <begin position="44"/>
        <end position="65"/>
    </location>
</feature>
<dbReference type="RefSeq" id="WP_094862549.1">
    <property type="nucleotide sequence ID" value="NZ_NKYE01000005.1"/>
</dbReference>
<evidence type="ECO:0000313" key="2">
    <source>
        <dbReference type="EMBL" id="OZM73294.1"/>
    </source>
</evidence>
<dbReference type="EMBL" id="NKYE01000005">
    <property type="protein sequence ID" value="OZM73294.1"/>
    <property type="molecule type" value="Genomic_DNA"/>
</dbReference>
<keyword evidence="1" id="KW-0812">Transmembrane</keyword>